<dbReference type="Pfam" id="PF17820">
    <property type="entry name" value="PDZ_6"/>
    <property type="match status" value="1"/>
</dbReference>
<dbReference type="EMBL" id="JALLPB020000740">
    <property type="protein sequence ID" value="KAL3806760.1"/>
    <property type="molecule type" value="Genomic_DNA"/>
</dbReference>
<evidence type="ECO:0000313" key="3">
    <source>
        <dbReference type="Proteomes" id="UP001530377"/>
    </source>
</evidence>
<dbReference type="AlphaFoldDB" id="A0ABD3RH07"/>
<accession>A0ABD3RH07</accession>
<dbReference type="InterPro" id="IPR036034">
    <property type="entry name" value="PDZ_sf"/>
</dbReference>
<reference evidence="2 3" key="1">
    <citation type="submission" date="2024-10" db="EMBL/GenBank/DDBJ databases">
        <title>Updated reference genomes for cyclostephanoid diatoms.</title>
        <authorList>
            <person name="Roberts W.R."/>
            <person name="Alverson A.J."/>
        </authorList>
    </citation>
    <scope>NUCLEOTIDE SEQUENCE [LARGE SCALE GENOMIC DNA]</scope>
    <source>
        <strain evidence="2 3">AJA228-03</strain>
    </source>
</reference>
<gene>
    <name evidence="2" type="ORF">ACHAXA_008025</name>
</gene>
<organism evidence="2 3">
    <name type="scientific">Cyclostephanos tholiformis</name>
    <dbReference type="NCBI Taxonomy" id="382380"/>
    <lineage>
        <taxon>Eukaryota</taxon>
        <taxon>Sar</taxon>
        <taxon>Stramenopiles</taxon>
        <taxon>Ochrophyta</taxon>
        <taxon>Bacillariophyta</taxon>
        <taxon>Coscinodiscophyceae</taxon>
        <taxon>Thalassiosirophycidae</taxon>
        <taxon>Stephanodiscales</taxon>
        <taxon>Stephanodiscaceae</taxon>
        <taxon>Cyclostephanos</taxon>
    </lineage>
</organism>
<sequence>MTTETTTNFFDFHAVKNDSLYAPLTASDELCGVGVHLALVHDPPIYNTACPGTTYRYINRINRVDGGSPAERAGLRSGDTVIHVDNTNLDDGQRLYLPEDVADMIRGPEGSKVAVVVERGGMKMEYVLTRAPIGAASYGSRPGSPLPTSTSFMRLITPEADRALDSLEDRTGIDLRTFFFDNNFFSS</sequence>
<dbReference type="InterPro" id="IPR041489">
    <property type="entry name" value="PDZ_6"/>
</dbReference>
<dbReference type="SMART" id="SM00228">
    <property type="entry name" value="PDZ"/>
    <property type="match status" value="1"/>
</dbReference>
<evidence type="ECO:0000313" key="2">
    <source>
        <dbReference type="EMBL" id="KAL3806760.1"/>
    </source>
</evidence>
<comment type="caution">
    <text evidence="2">The sequence shown here is derived from an EMBL/GenBank/DDBJ whole genome shotgun (WGS) entry which is preliminary data.</text>
</comment>
<name>A0ABD3RH07_9STRA</name>
<protein>
    <recommendedName>
        <fullName evidence="1">PDZ domain-containing protein</fullName>
    </recommendedName>
</protein>
<evidence type="ECO:0000259" key="1">
    <source>
        <dbReference type="PROSITE" id="PS50106"/>
    </source>
</evidence>
<dbReference type="PROSITE" id="PS50106">
    <property type="entry name" value="PDZ"/>
    <property type="match status" value="1"/>
</dbReference>
<dbReference type="CDD" id="cd06782">
    <property type="entry name" value="cpPDZ_CPP-like"/>
    <property type="match status" value="1"/>
</dbReference>
<keyword evidence="3" id="KW-1185">Reference proteome</keyword>
<dbReference type="SUPFAM" id="SSF50156">
    <property type="entry name" value="PDZ domain-like"/>
    <property type="match status" value="1"/>
</dbReference>
<feature type="domain" description="PDZ" evidence="1">
    <location>
        <begin position="61"/>
        <end position="91"/>
    </location>
</feature>
<dbReference type="Proteomes" id="UP001530377">
    <property type="component" value="Unassembled WGS sequence"/>
</dbReference>
<dbReference type="InterPro" id="IPR001478">
    <property type="entry name" value="PDZ"/>
</dbReference>
<dbReference type="Gene3D" id="2.30.42.10">
    <property type="match status" value="1"/>
</dbReference>
<proteinExistence type="predicted"/>